<feature type="signal peptide" evidence="2">
    <location>
        <begin position="1"/>
        <end position="24"/>
    </location>
</feature>
<feature type="chain" id="PRO_5004273993" description="PA14 domain-containing protein" evidence="2">
    <location>
        <begin position="25"/>
        <end position="866"/>
    </location>
</feature>
<evidence type="ECO:0000313" key="6">
    <source>
        <dbReference type="Proteomes" id="UP000002428"/>
    </source>
</evidence>
<feature type="region of interest" description="Disordered" evidence="1">
    <location>
        <begin position="663"/>
        <end position="682"/>
    </location>
</feature>
<dbReference type="STRING" id="284593.Q6FII8"/>
<dbReference type="Pfam" id="PF10528">
    <property type="entry name" value="GLEYA"/>
    <property type="match status" value="1"/>
</dbReference>
<proteinExistence type="predicted"/>
<dbReference type="OMA" id="FTNSQDY"/>
<dbReference type="InParanoid" id="Q6FII8"/>
<feature type="compositionally biased region" description="Low complexity" evidence="1">
    <location>
        <begin position="566"/>
        <end position="591"/>
    </location>
</feature>
<dbReference type="CGD" id="CAL0137423">
    <property type="gene designation" value="PWP6"/>
</dbReference>
<dbReference type="VEuPathDB" id="FungiDB:CAGL0M14069g"/>
<dbReference type="InterPro" id="IPR037524">
    <property type="entry name" value="PA14/GLEYA"/>
</dbReference>
<feature type="region of interest" description="Disordered" evidence="1">
    <location>
        <begin position="566"/>
        <end position="612"/>
    </location>
</feature>
<sequence length="866" mass="93636">MNKNMNAFKSLYFLTFLFMSSVLAANLPKLTNICQIPDNVKKTSGFKGEIRRIGLFPPGGDYTYLLKFPSTGSTASDTISLTTKPQLSTSGWFPSLFGHTYFIKADLLVYMVAYFVPTETGEYTFKLVNSDDAAVMYVGNPSAFPCGSIDTWPEPRKEDINVCDKISASTKLYMEKGLAYPVRLVWYNGGGDGQFNAQFIDPSGTTHTDWNGYVWQYDACTDCDYKPIPDASTTTSAGYVLSTTTTRTSESSYTDVNGYATAEDFFWEEIPTSTESISIPDPTTSSFTNSKDYGEEIISFYSTTASNGKPITGTTTTTVIHTYDPLSIPDPITSSFTNSQDYGEEIISFYSTHEANGRPIVGSTTTTVIHTYDPLSIPDPITSSFTNSQDYGEEIISFYSTNEANGRPIVGSTTTTVIHTYDPLSIPSPTTSSFTHSDEYGEEIISFYKTNEKNGKPIIGSNTTTVVHPIVHSSSVSPLSSKNQAASSNRASMVNSTITHASTTVMSDSIITSTSTTWYSSDDWRVEEIVSWYGTTDAYNHTVQGVGTAYFRDRVDALPVMVNSSETVSTSSQSSSTASETSSSSISSSNTLNMPTYRNVSDNNVPPLSPSQVYTTVTTKSTSYSRITITSCDDMACNVITTTTSDVVTLTTTYCPETAMNEMHASSPDSASASSGNNDLTKQVSQSAITTVINGMTVTTVTDCPESSSVSSSASAVQNANVNTGYDNKIPTIDVIKTFKTTVTIIETPDQPNTQNIPSKIDTTSTKTETVVVTEKDNGNVASTKIAGDHGSIVTRSTTKASGAQIHSDTTLSHVRAETTTDKTGFQYSAPSNHVVQQTVNGADMITAKSANFFTAVFISLLWYFI</sequence>
<dbReference type="EMBL" id="CR380959">
    <property type="protein sequence ID" value="CAG62936.1"/>
    <property type="molecule type" value="Genomic_DNA"/>
</dbReference>
<dbReference type="Proteomes" id="UP000002428">
    <property type="component" value="Chromosome M"/>
</dbReference>
<reference evidence="5 6" key="1">
    <citation type="journal article" date="2004" name="Nature">
        <title>Genome evolution in yeasts.</title>
        <authorList>
            <consortium name="Genolevures"/>
            <person name="Dujon B."/>
            <person name="Sherman D."/>
            <person name="Fischer G."/>
            <person name="Durrens P."/>
            <person name="Casaregola S."/>
            <person name="Lafontaine I."/>
            <person name="de Montigny J."/>
            <person name="Marck C."/>
            <person name="Neuveglise C."/>
            <person name="Talla E."/>
            <person name="Goffard N."/>
            <person name="Frangeul L."/>
            <person name="Aigle M."/>
            <person name="Anthouard V."/>
            <person name="Babour A."/>
            <person name="Barbe V."/>
            <person name="Barnay S."/>
            <person name="Blanchin S."/>
            <person name="Beckerich J.M."/>
            <person name="Beyne E."/>
            <person name="Bleykasten C."/>
            <person name="Boisrame A."/>
            <person name="Boyer J."/>
            <person name="Cattolico L."/>
            <person name="Confanioleri F."/>
            <person name="de Daruvar A."/>
            <person name="Despons L."/>
            <person name="Fabre E."/>
            <person name="Fairhead C."/>
            <person name="Ferry-Dumazet H."/>
            <person name="Groppi A."/>
            <person name="Hantraye F."/>
            <person name="Hennequin C."/>
            <person name="Jauniaux N."/>
            <person name="Joyet P."/>
            <person name="Kachouri R."/>
            <person name="Kerrest A."/>
            <person name="Koszul R."/>
            <person name="Lemaire M."/>
            <person name="Lesur I."/>
            <person name="Ma L."/>
            <person name="Muller H."/>
            <person name="Nicaud J.M."/>
            <person name="Nikolski M."/>
            <person name="Oztas S."/>
            <person name="Ozier-Kalogeropoulos O."/>
            <person name="Pellenz S."/>
            <person name="Potier S."/>
            <person name="Richard G.F."/>
            <person name="Straub M.L."/>
            <person name="Suleau A."/>
            <person name="Swennene D."/>
            <person name="Tekaia F."/>
            <person name="Wesolowski-Louvel M."/>
            <person name="Westhof E."/>
            <person name="Wirth B."/>
            <person name="Zeniou-Meyer M."/>
            <person name="Zivanovic I."/>
            <person name="Bolotin-Fukuhara M."/>
            <person name="Thierry A."/>
            <person name="Bouchier C."/>
            <person name="Caudron B."/>
            <person name="Scarpelli C."/>
            <person name="Gaillardin C."/>
            <person name="Weissenbach J."/>
            <person name="Wincker P."/>
            <person name="Souciet J.L."/>
        </authorList>
    </citation>
    <scope>NUCLEOTIDE SEQUENCE [LARGE SCALE GENOMIC DNA]</scope>
    <source>
        <strain evidence="6">ATCC 2001 / BCRC 20586 / JCM 3761 / NBRC 0622 / NRRL Y-65 / CBS 138</strain>
    </source>
</reference>
<protein>
    <recommendedName>
        <fullName evidence="3">PA14 domain-containing protein</fullName>
    </recommendedName>
</protein>
<evidence type="ECO:0000259" key="3">
    <source>
        <dbReference type="PROSITE" id="PS51820"/>
    </source>
</evidence>
<feature type="domain" description="PA14" evidence="3">
    <location>
        <begin position="55"/>
        <end position="213"/>
    </location>
</feature>
<feature type="compositionally biased region" description="Low complexity" evidence="1">
    <location>
        <begin position="665"/>
        <end position="675"/>
    </location>
</feature>
<feature type="compositionally biased region" description="Polar residues" evidence="1">
    <location>
        <begin position="592"/>
        <end position="606"/>
    </location>
</feature>
<evidence type="ECO:0000313" key="5">
    <source>
        <dbReference type="EMBL" id="CAG62936.1"/>
    </source>
</evidence>
<dbReference type="GO" id="GO:0062040">
    <property type="term" value="C:fungal biofilm matrix"/>
    <property type="evidence" value="ECO:0000314"/>
    <property type="project" value="CGD"/>
</dbReference>
<evidence type="ECO:0000256" key="1">
    <source>
        <dbReference type="SAM" id="MobiDB-lite"/>
    </source>
</evidence>
<dbReference type="KEGG" id="cgr:2891618"/>
<dbReference type="GeneID" id="2891618"/>
<dbReference type="AlphaFoldDB" id="Q6FII8"/>
<accession>Q6FII8</accession>
<keyword evidence="2" id="KW-0732">Signal</keyword>
<keyword evidence="6" id="KW-1185">Reference proteome</keyword>
<dbReference type="Gene3D" id="2.60.120.1560">
    <property type="match status" value="1"/>
</dbReference>
<evidence type="ECO:0000313" key="4">
    <source>
        <dbReference type="CGD" id="CAL0137423"/>
    </source>
</evidence>
<dbReference type="HOGENOM" id="CLU_006076_0_0_1"/>
<dbReference type="InterPro" id="IPR018871">
    <property type="entry name" value="GLEYA_adhesin_domain"/>
</dbReference>
<organism evidence="5 6">
    <name type="scientific">Candida glabrata (strain ATCC 2001 / BCRC 20586 / JCM 3761 / NBRC 0622 / NRRL Y-65 / CBS 138)</name>
    <name type="common">Yeast</name>
    <name type="synonym">Nakaseomyces glabratus</name>
    <dbReference type="NCBI Taxonomy" id="284593"/>
    <lineage>
        <taxon>Eukaryota</taxon>
        <taxon>Fungi</taxon>
        <taxon>Dikarya</taxon>
        <taxon>Ascomycota</taxon>
        <taxon>Saccharomycotina</taxon>
        <taxon>Saccharomycetes</taxon>
        <taxon>Saccharomycetales</taxon>
        <taxon>Saccharomycetaceae</taxon>
        <taxon>Nakaseomyces</taxon>
    </lineage>
</organism>
<name>Q6FII8_CANGA</name>
<dbReference type="PROSITE" id="PS51820">
    <property type="entry name" value="PA14"/>
    <property type="match status" value="1"/>
</dbReference>
<dbReference type="RefSeq" id="XP_449956.1">
    <property type="nucleotide sequence ID" value="XM_449956.1"/>
</dbReference>
<evidence type="ECO:0000256" key="2">
    <source>
        <dbReference type="SAM" id="SignalP"/>
    </source>
</evidence>
<gene>
    <name evidence="4" type="primary">PWP6</name>
    <name evidence="4 5" type="ordered locus">CAGL0M14069g</name>
</gene>